<dbReference type="PANTHER" id="PTHR23339">
    <property type="entry name" value="TYROSINE SPECIFIC PROTEIN PHOSPHATASE AND DUAL SPECIFICITY PROTEIN PHOSPHATASE"/>
    <property type="match status" value="1"/>
</dbReference>
<dbReference type="OrthoDB" id="66369at2759"/>
<dbReference type="EMBL" id="QPFP01000059">
    <property type="protein sequence ID" value="TEB25217.1"/>
    <property type="molecule type" value="Genomic_DNA"/>
</dbReference>
<feature type="region of interest" description="Disordered" evidence="1">
    <location>
        <begin position="1"/>
        <end position="57"/>
    </location>
</feature>
<keyword evidence="3" id="KW-1185">Reference proteome</keyword>
<comment type="caution">
    <text evidence="2">The sequence shown here is derived from an EMBL/GenBank/DDBJ whole genome shotgun (WGS) entry which is preliminary data.</text>
</comment>
<dbReference type="InterPro" id="IPR029021">
    <property type="entry name" value="Prot-tyrosine_phosphatase-like"/>
</dbReference>
<evidence type="ECO:0000313" key="2">
    <source>
        <dbReference type="EMBL" id="TEB25217.1"/>
    </source>
</evidence>
<sequence>MSNKLLNALRQEGRTITEPPSPKSNPLEIARPISIPPSLDGSRHRRQQSDSVPQSREIPALDLTGLLKRSEASVVKTRSGHVLARNCILKTDHYPSGRALDLDLNVHGAPNFRGGGLNVFGVAQPRSQGLRAILSVLRCRPGTPNPSHVVWFSTREEPLVYISGRPFVLRDADEPRRTLALSDRTENLEQIEKRMKEDILLEAARFGGVILTHNEVASDSGEEGAILPTWTAVGVDNVRTSSDLWGSMKEEGWNVDYHRIPISPDRPIEDNYLDAYLNVIRATDPTKTSLVFSCGMGAVRTTFAMVAASLVRRKQLIEMGMPDPYSTRPGPPAGGSPLVSGGIAGSPGSTPNTSFVQQFEARILQSLEQANAQQELNNSHSALELLMVKPALLESLRKAYMGNYGVIQSLLGVLDRGVQSKRLVDRVIDTVDHVVNLREDILRYRLMYSLTIMDDAKGELFLNKAVKAMEKYFFLTAFANFIESTPEGSQETFTHWLKARTEIWNQITFLRKASGSKLSVFVPVSDLSSLSKSGLEQRALVPGTKNDVAIAGGQILGDEYSAHVVSQRSGIILREGMLLKSDQWLREGYNVEHGVRGVINYRQVQDTTIYACGQPTTSAIDEILRRIKGSQPSAQRIVWVCLREEPIVYINGAPYCLRRERHSLRNVKDYGGISGSRLEVLEERLRDDVRAELEEFGGKLLLHTESSDGSVVPVWQDVHPEDVVVLRDIMSARKNQGDVILQYNRVPITAEKSPDFTDLNDLMEIVLRSGANTPIVVNCQLGRGRSTLASVLLVLIRQWFQWHAPMTPMTSRPLQRSMSMLSASAAGEFKLSKARHSYTVINNLLRVLRRGHAIKMAVDEAIDQCSAVYNMRDAIEEARARAEEAVDERQKRVHATKGIQNLRRYFELMVFQAYLQSTEPDTMDSLPSVENYVKERPVIKTFEKELIDRDHGLDALKPLERVETKEGAADPDEVTNIVKNRTGAILSASTILKSDFFSNLQKMSLPERIEGSPNFRRVPLQLRGIHSGATSPTDALDFVIDDTSLKGACGSGMPTVEGLKRALERVDAGPNGHNTVYWTSLREEPVIYVAGRPHVLRLVDKPLENLEATGVTTAVVEAMERNFKNDVLREVRKGNGRILLHDEVEERPGVFSIIPIWEVVSEDEIMTPREVFESIIQDGYRINYSRVAITDEQAPLPDALSQLVDRVQAGYAEAGDFVFNCQMGRGRTTTGMVSACLIASTIQWGHKNEELIDDPVSLDVYDPMDGPSEEEAYLAGEYKTILQLVGVLSHGKIAKRLTDRAVDLMQDVQNLRKAIYDYKLKVDGIDKSRNTKKYRQLEGIAINYLYRYGTLIVFANYLIGVAEITKLLSRRSLD</sequence>
<organism evidence="2 3">
    <name type="scientific">Coprinellus micaceus</name>
    <name type="common">Glistening ink-cap mushroom</name>
    <name type="synonym">Coprinus micaceus</name>
    <dbReference type="NCBI Taxonomy" id="71717"/>
    <lineage>
        <taxon>Eukaryota</taxon>
        <taxon>Fungi</taxon>
        <taxon>Dikarya</taxon>
        <taxon>Basidiomycota</taxon>
        <taxon>Agaricomycotina</taxon>
        <taxon>Agaricomycetes</taxon>
        <taxon>Agaricomycetidae</taxon>
        <taxon>Agaricales</taxon>
        <taxon>Agaricineae</taxon>
        <taxon>Psathyrellaceae</taxon>
        <taxon>Coprinellus</taxon>
    </lineage>
</organism>
<gene>
    <name evidence="2" type="ORF">FA13DRAFT_1738643</name>
</gene>
<dbReference type="SMART" id="SM01301">
    <property type="entry name" value="PTPlike_phytase"/>
    <property type="match status" value="3"/>
</dbReference>
<evidence type="ECO:0000256" key="1">
    <source>
        <dbReference type="SAM" id="MobiDB-lite"/>
    </source>
</evidence>
<dbReference type="CDD" id="cd14496">
    <property type="entry name" value="PTP_paladin"/>
    <property type="match status" value="2"/>
</dbReference>
<protein>
    <recommendedName>
        <fullName evidence="4">GAE domain-containing protein</fullName>
    </recommendedName>
</protein>
<dbReference type="Pfam" id="PF14566">
    <property type="entry name" value="PTPlike_phytase"/>
    <property type="match status" value="3"/>
</dbReference>
<evidence type="ECO:0000313" key="3">
    <source>
        <dbReference type="Proteomes" id="UP000298030"/>
    </source>
</evidence>
<reference evidence="2 3" key="1">
    <citation type="journal article" date="2019" name="Nat. Ecol. Evol.">
        <title>Megaphylogeny resolves global patterns of mushroom evolution.</title>
        <authorList>
            <person name="Varga T."/>
            <person name="Krizsan K."/>
            <person name="Foldi C."/>
            <person name="Dima B."/>
            <person name="Sanchez-Garcia M."/>
            <person name="Sanchez-Ramirez S."/>
            <person name="Szollosi G.J."/>
            <person name="Szarkandi J.G."/>
            <person name="Papp V."/>
            <person name="Albert L."/>
            <person name="Andreopoulos W."/>
            <person name="Angelini C."/>
            <person name="Antonin V."/>
            <person name="Barry K.W."/>
            <person name="Bougher N.L."/>
            <person name="Buchanan P."/>
            <person name="Buyck B."/>
            <person name="Bense V."/>
            <person name="Catcheside P."/>
            <person name="Chovatia M."/>
            <person name="Cooper J."/>
            <person name="Damon W."/>
            <person name="Desjardin D."/>
            <person name="Finy P."/>
            <person name="Geml J."/>
            <person name="Haridas S."/>
            <person name="Hughes K."/>
            <person name="Justo A."/>
            <person name="Karasinski D."/>
            <person name="Kautmanova I."/>
            <person name="Kiss B."/>
            <person name="Kocsube S."/>
            <person name="Kotiranta H."/>
            <person name="LaButti K.M."/>
            <person name="Lechner B.E."/>
            <person name="Liimatainen K."/>
            <person name="Lipzen A."/>
            <person name="Lukacs Z."/>
            <person name="Mihaltcheva S."/>
            <person name="Morgado L.N."/>
            <person name="Niskanen T."/>
            <person name="Noordeloos M.E."/>
            <person name="Ohm R.A."/>
            <person name="Ortiz-Santana B."/>
            <person name="Ovrebo C."/>
            <person name="Racz N."/>
            <person name="Riley R."/>
            <person name="Savchenko A."/>
            <person name="Shiryaev A."/>
            <person name="Soop K."/>
            <person name="Spirin V."/>
            <person name="Szebenyi C."/>
            <person name="Tomsovsky M."/>
            <person name="Tulloss R.E."/>
            <person name="Uehling J."/>
            <person name="Grigoriev I.V."/>
            <person name="Vagvolgyi C."/>
            <person name="Papp T."/>
            <person name="Martin F.M."/>
            <person name="Miettinen O."/>
            <person name="Hibbett D.S."/>
            <person name="Nagy L.G."/>
        </authorList>
    </citation>
    <scope>NUCLEOTIDE SEQUENCE [LARGE SCALE GENOMIC DNA]</scope>
    <source>
        <strain evidence="2 3">FP101781</strain>
    </source>
</reference>
<dbReference type="Proteomes" id="UP000298030">
    <property type="component" value="Unassembled WGS sequence"/>
</dbReference>
<proteinExistence type="predicted"/>
<evidence type="ECO:0008006" key="4">
    <source>
        <dbReference type="Google" id="ProtNLM"/>
    </source>
</evidence>
<name>A0A4Y7STM5_COPMI</name>
<dbReference type="InterPro" id="IPR050561">
    <property type="entry name" value="PTP"/>
</dbReference>
<dbReference type="SUPFAM" id="SSF52799">
    <property type="entry name" value="(Phosphotyrosine protein) phosphatases II"/>
    <property type="match status" value="3"/>
</dbReference>
<dbReference type="Gene3D" id="3.90.190.10">
    <property type="entry name" value="Protein tyrosine phosphatase superfamily"/>
    <property type="match status" value="3"/>
</dbReference>
<accession>A0A4Y7STM5</accession>